<dbReference type="GO" id="GO:0008658">
    <property type="term" value="F:penicillin binding"/>
    <property type="evidence" value="ECO:0007669"/>
    <property type="project" value="InterPro"/>
</dbReference>
<dbReference type="AlphaFoldDB" id="E1QM98"/>
<dbReference type="GO" id="GO:0005886">
    <property type="term" value="C:plasma membrane"/>
    <property type="evidence" value="ECO:0007669"/>
    <property type="project" value="TreeGrafter"/>
</dbReference>
<dbReference type="Pfam" id="PF00905">
    <property type="entry name" value="Transpeptidase"/>
    <property type="match status" value="1"/>
</dbReference>
<name>E1QM98_DESB2</name>
<feature type="domain" description="PASTA" evidence="7">
    <location>
        <begin position="608"/>
        <end position="654"/>
    </location>
</feature>
<accession>E1QM98</accession>
<evidence type="ECO:0000256" key="2">
    <source>
        <dbReference type="ARBA" id="ARBA00022645"/>
    </source>
</evidence>
<dbReference type="CDD" id="cd06575">
    <property type="entry name" value="PASTA_Pbp2x-like_2"/>
    <property type="match status" value="1"/>
</dbReference>
<keyword evidence="2" id="KW-0378">Hydrolase</keyword>
<dbReference type="PANTHER" id="PTHR30627:SF1">
    <property type="entry name" value="PEPTIDOGLYCAN D,D-TRANSPEPTIDASE FTSI"/>
    <property type="match status" value="1"/>
</dbReference>
<keyword evidence="8" id="KW-0328">Glycosyltransferase</keyword>
<gene>
    <name evidence="8" type="ordered locus">Deba_2787</name>
</gene>
<sequence>MRPRQTNYSSWLRVRLVALGVFFLVVFLALVARAVDLQLFERQRLRDIAERESIRQVDLSPRRGIIFDRNHEELAVSIDTDSIYANPLGIADPARHARLLAPVLGQPAGELAKRLGAERAFVWLARRVSPEVAEKTRQLGLDEIYILREPKRIYPYSDLACHVLGFSGLDARGLEGLERSQDQILRGQAKSLTSVRDALGRTIHLTPEALLNPPEGNHLILTLDKQIQYATERYLAEAVTKHRAKAGQAIVMSPQTGEILAMASTPAFNPNAFDKYAKDAYRNRAITDLYEPGSTFKAFVAAAALASHRVSLSQTFDCEHGQWRIGGRIIHDTHPYGMLRLAEIVKVSSNIGAAKVAQAIGAEGMYAMLRNFGFGQPTGVDLPGEARGVLRPARTWRPVEMANIAFGQGVSVTAIQMVQAFAAVANGGVMMRPHVIQAVLDKHHQVVRETRPQMVRRVMSQDEARELTRMLMSVTEDGGTGTLARVGPFAVAGKTGTAQKVNPGGGYSKTDYMSSFIGFAPAEDPKAVVMVLLDTPRGQYYGGVVAGPAFSRIARVALSEMGVFEMAAQGQPNAPQAKGPAQFAQSPPPARPASLAQARQALAQGATPDLGGLSLRQVLRLAADAHCPVTAQGWGRVVRQSPTPGAKLSPGGLSVQLAPTHGGA</sequence>
<dbReference type="Gene3D" id="3.30.450.330">
    <property type="match status" value="1"/>
</dbReference>
<feature type="domain" description="Penicillin-binding protein transpeptidase" evidence="5">
    <location>
        <begin position="248"/>
        <end position="553"/>
    </location>
</feature>
<evidence type="ECO:0000259" key="6">
    <source>
        <dbReference type="Pfam" id="PF03717"/>
    </source>
</evidence>
<dbReference type="Gene3D" id="3.40.710.10">
    <property type="entry name" value="DD-peptidase/beta-lactamase superfamily"/>
    <property type="match status" value="1"/>
</dbReference>
<dbReference type="GO" id="GO:0016757">
    <property type="term" value="F:glycosyltransferase activity"/>
    <property type="evidence" value="ECO:0007669"/>
    <property type="project" value="UniProtKB-KW"/>
</dbReference>
<dbReference type="Gene3D" id="3.90.1310.10">
    <property type="entry name" value="Penicillin-binding protein 2a (Domain 2)"/>
    <property type="match status" value="1"/>
</dbReference>
<dbReference type="InterPro" id="IPR001460">
    <property type="entry name" value="PCN-bd_Tpept"/>
</dbReference>
<feature type="domain" description="Penicillin-binding protein dimerisation" evidence="6">
    <location>
        <begin position="60"/>
        <end position="203"/>
    </location>
</feature>
<dbReference type="InterPro" id="IPR005311">
    <property type="entry name" value="PBP_dimer"/>
</dbReference>
<dbReference type="PANTHER" id="PTHR30627">
    <property type="entry name" value="PEPTIDOGLYCAN D,D-TRANSPEPTIDASE"/>
    <property type="match status" value="1"/>
</dbReference>
<evidence type="ECO:0000259" key="7">
    <source>
        <dbReference type="Pfam" id="PF03793"/>
    </source>
</evidence>
<comment type="subcellular location">
    <subcellularLocation>
        <location evidence="1">Membrane</location>
    </subcellularLocation>
</comment>
<proteinExistence type="predicted"/>
<feature type="region of interest" description="Disordered" evidence="4">
    <location>
        <begin position="570"/>
        <end position="593"/>
    </location>
</feature>
<organism evidence="8 9">
    <name type="scientific">Desulfarculus baarsii (strain ATCC 33931 / DSM 2075 / LMG 7858 / VKM B-1802 / 2st14)</name>
    <dbReference type="NCBI Taxonomy" id="644282"/>
    <lineage>
        <taxon>Bacteria</taxon>
        <taxon>Pseudomonadati</taxon>
        <taxon>Thermodesulfobacteriota</taxon>
        <taxon>Desulfarculia</taxon>
        <taxon>Desulfarculales</taxon>
        <taxon>Desulfarculaceae</taxon>
        <taxon>Desulfarculus</taxon>
    </lineage>
</organism>
<dbReference type="InterPro" id="IPR012338">
    <property type="entry name" value="Beta-lactam/transpept-like"/>
</dbReference>
<dbReference type="KEGG" id="dbr:Deba_2787"/>
<dbReference type="SUPFAM" id="SSF56601">
    <property type="entry name" value="beta-lactamase/transpeptidase-like"/>
    <property type="match status" value="1"/>
</dbReference>
<dbReference type="Pfam" id="PF03793">
    <property type="entry name" value="PASTA"/>
    <property type="match status" value="1"/>
</dbReference>
<dbReference type="RefSeq" id="WP_013259580.1">
    <property type="nucleotide sequence ID" value="NC_014365.1"/>
</dbReference>
<evidence type="ECO:0000256" key="3">
    <source>
        <dbReference type="ARBA" id="ARBA00023136"/>
    </source>
</evidence>
<reference evidence="8 9" key="1">
    <citation type="journal article" date="2010" name="Stand. Genomic Sci.">
        <title>Complete genome sequence of Desulfarculus baarsii type strain (2st14).</title>
        <authorList>
            <person name="Sun H."/>
            <person name="Spring S."/>
            <person name="Lapidus A."/>
            <person name="Davenport K."/>
            <person name="Del Rio T.G."/>
            <person name="Tice H."/>
            <person name="Nolan M."/>
            <person name="Copeland A."/>
            <person name="Cheng J.F."/>
            <person name="Lucas S."/>
            <person name="Tapia R."/>
            <person name="Goodwin L."/>
            <person name="Pitluck S."/>
            <person name="Ivanova N."/>
            <person name="Pagani I."/>
            <person name="Mavromatis K."/>
            <person name="Ovchinnikova G."/>
            <person name="Pati A."/>
            <person name="Chen A."/>
            <person name="Palaniappan K."/>
            <person name="Hauser L."/>
            <person name="Chang Y.J."/>
            <person name="Jeffries C.D."/>
            <person name="Detter J.C."/>
            <person name="Han C."/>
            <person name="Rohde M."/>
            <person name="Brambilla E."/>
            <person name="Goker M."/>
            <person name="Woyke T."/>
            <person name="Bristow J."/>
            <person name="Eisen J.A."/>
            <person name="Markowitz V."/>
            <person name="Hugenholtz P."/>
            <person name="Kyrpides N.C."/>
            <person name="Klenk H.P."/>
            <person name="Land M."/>
        </authorList>
    </citation>
    <scope>NUCLEOTIDE SEQUENCE [LARGE SCALE GENOMIC DNA]</scope>
    <source>
        <strain evidence="9">ATCC 33931 / DSM 2075 / LMG 7858 / VKM B-1802 / 2st14</strain>
    </source>
</reference>
<dbReference type="Gene3D" id="1.10.150.770">
    <property type="match status" value="1"/>
</dbReference>
<evidence type="ECO:0000256" key="1">
    <source>
        <dbReference type="ARBA" id="ARBA00004370"/>
    </source>
</evidence>
<dbReference type="InterPro" id="IPR036138">
    <property type="entry name" value="PBP_dimer_sf"/>
</dbReference>
<evidence type="ECO:0000259" key="5">
    <source>
        <dbReference type="Pfam" id="PF00905"/>
    </source>
</evidence>
<dbReference type="GO" id="GO:0071555">
    <property type="term" value="P:cell wall organization"/>
    <property type="evidence" value="ECO:0007669"/>
    <property type="project" value="TreeGrafter"/>
</dbReference>
<dbReference type="OrthoDB" id="9789078at2"/>
<evidence type="ECO:0000313" key="8">
    <source>
        <dbReference type="EMBL" id="ADK86141.1"/>
    </source>
</evidence>
<evidence type="ECO:0000256" key="4">
    <source>
        <dbReference type="SAM" id="MobiDB-lite"/>
    </source>
</evidence>
<dbReference type="GO" id="GO:0004180">
    <property type="term" value="F:carboxypeptidase activity"/>
    <property type="evidence" value="ECO:0007669"/>
    <property type="project" value="UniProtKB-KW"/>
</dbReference>
<keyword evidence="3" id="KW-0472">Membrane</keyword>
<dbReference type="EC" id="2.4.1.129" evidence="8"/>
<dbReference type="EMBL" id="CP002085">
    <property type="protein sequence ID" value="ADK86141.1"/>
    <property type="molecule type" value="Genomic_DNA"/>
</dbReference>
<protein>
    <submittedName>
        <fullName evidence="8">Peptidoglycan glycosyltransferase</fullName>
        <ecNumber evidence="8">2.4.1.129</ecNumber>
    </submittedName>
</protein>
<evidence type="ECO:0000313" key="9">
    <source>
        <dbReference type="Proteomes" id="UP000009047"/>
    </source>
</evidence>
<dbReference type="SUPFAM" id="SSF56519">
    <property type="entry name" value="Penicillin binding protein dimerisation domain"/>
    <property type="match status" value="1"/>
</dbReference>
<keyword evidence="9" id="KW-1185">Reference proteome</keyword>
<keyword evidence="8" id="KW-0808">Transferase</keyword>
<dbReference type="InterPro" id="IPR005543">
    <property type="entry name" value="PASTA_dom"/>
</dbReference>
<dbReference type="Proteomes" id="UP000009047">
    <property type="component" value="Chromosome"/>
</dbReference>
<feature type="region of interest" description="Disordered" evidence="4">
    <location>
        <begin position="642"/>
        <end position="664"/>
    </location>
</feature>
<dbReference type="InterPro" id="IPR050515">
    <property type="entry name" value="Beta-lactam/transpept"/>
</dbReference>
<dbReference type="Pfam" id="PF03717">
    <property type="entry name" value="PBP_dimer"/>
    <property type="match status" value="1"/>
</dbReference>
<dbReference type="STRING" id="644282.Deba_2787"/>
<dbReference type="HOGENOM" id="CLU_009289_6_2_7"/>
<keyword evidence="2" id="KW-0121">Carboxypeptidase</keyword>
<dbReference type="eggNOG" id="COG0768">
    <property type="taxonomic scope" value="Bacteria"/>
</dbReference>
<keyword evidence="2" id="KW-0645">Protease</keyword>